<evidence type="ECO:0000256" key="2">
    <source>
        <dbReference type="ARBA" id="ARBA00022803"/>
    </source>
</evidence>
<feature type="compositionally biased region" description="Basic and acidic residues" evidence="3">
    <location>
        <begin position="372"/>
        <end position="384"/>
    </location>
</feature>
<keyword evidence="2" id="KW-0802">TPR repeat</keyword>
<evidence type="ECO:0000313" key="4">
    <source>
        <dbReference type="EMBL" id="KAG5455719.1"/>
    </source>
</evidence>
<evidence type="ECO:0000313" key="5">
    <source>
        <dbReference type="Proteomes" id="UP000673691"/>
    </source>
</evidence>
<protein>
    <recommendedName>
        <fullName evidence="6">Tetratricopeptide repeat protein 27</fullName>
    </recommendedName>
</protein>
<gene>
    <name evidence="4" type="ORF">BJ554DRAFT_4770</name>
</gene>
<reference evidence="4 5" key="1">
    <citation type="journal article" name="Sci. Rep.">
        <title>Genome-scale phylogenetic analyses confirm Olpidium as the closest living zoosporic fungus to the non-flagellated, terrestrial fungi.</title>
        <authorList>
            <person name="Chang Y."/>
            <person name="Rochon D."/>
            <person name="Sekimoto S."/>
            <person name="Wang Y."/>
            <person name="Chovatia M."/>
            <person name="Sandor L."/>
            <person name="Salamov A."/>
            <person name="Grigoriev I.V."/>
            <person name="Stajich J.E."/>
            <person name="Spatafora J.W."/>
        </authorList>
    </citation>
    <scope>NUCLEOTIDE SEQUENCE [LARGE SCALE GENOMIC DNA]</scope>
    <source>
        <strain evidence="4">S191</strain>
    </source>
</reference>
<dbReference type="InterPro" id="IPR044244">
    <property type="entry name" value="TTC27/Emw1"/>
</dbReference>
<dbReference type="PROSITE" id="PS50293">
    <property type="entry name" value="TPR_REGION"/>
    <property type="match status" value="1"/>
</dbReference>
<dbReference type="EMBL" id="JAEFCI010012900">
    <property type="protein sequence ID" value="KAG5455719.1"/>
    <property type="molecule type" value="Genomic_DNA"/>
</dbReference>
<feature type="non-terminal residue" evidence="4">
    <location>
        <position position="634"/>
    </location>
</feature>
<name>A0A8H7ZMB6_9FUNG</name>
<dbReference type="InterPro" id="IPR011990">
    <property type="entry name" value="TPR-like_helical_dom_sf"/>
</dbReference>
<keyword evidence="5" id="KW-1185">Reference proteome</keyword>
<dbReference type="PANTHER" id="PTHR16193">
    <property type="entry name" value="TETRATRICOPEPTIDE REPEAT PROTEIN 27"/>
    <property type="match status" value="1"/>
</dbReference>
<keyword evidence="1" id="KW-0677">Repeat</keyword>
<accession>A0A8H7ZMB6</accession>
<dbReference type="Gene3D" id="1.25.40.10">
    <property type="entry name" value="Tetratricopeptide repeat domain"/>
    <property type="match status" value="1"/>
</dbReference>
<dbReference type="OrthoDB" id="1936594at2759"/>
<dbReference type="Proteomes" id="UP000673691">
    <property type="component" value="Unassembled WGS sequence"/>
</dbReference>
<comment type="caution">
    <text evidence="4">The sequence shown here is derived from an EMBL/GenBank/DDBJ whole genome shotgun (WGS) entry which is preliminary data.</text>
</comment>
<sequence>MPTARSTRLDEAQRRLLLGTAVRPDSTAAAPKSDSESGNRALRLVDHVLCGRYGDVLLSPLARGLLGMENSRDSGNTDLTLEQFVSGCVSDYVKTGLLSADIVASETDEAWRQLEVLVVGVAALFSFLQSAWTGPQLPFVAEDLIPSAFKGREANAVLLSQLSCDGEDVYTLTPVPSLLVFARAILLGDAALDVAAKSATEFVRQADSEEGEFWRHGLVPANPADGPRRVNKPDWNPQNLDWTEARFPTLWSATWWAARCLFVHQRILDNGAAKLHDVTVTLHARASERLASGIWEAVNGNELVSRLELERGLFHHWYREDRRAKAHFEAAQAASGLKWNLTGALGKRTKFQVNDVTQLVIVAESIPPPEGDGAKEEGREDGSKQKPLPDALSLNDDTLLEKIQLSNDSLVSNLQVVDQTILLAFCLNVKNTNPADGLTAEQMSPYVTRVLENANNWLVHTMALLLRSRLEANKSRTMERSCLQIQALVDQIHTDESSAQERLLHFFGLHYPSRWELERELGERFMAVGAVKSALEIFTRLQLWEDVIACNQMLGESEKAERLVLELLEKDPDSPKLICILADIRRDPDLYEKAWRVSGNRYARAMRTLGNLLFHNNQFRKSVEALDKALAINP</sequence>
<evidence type="ECO:0000256" key="1">
    <source>
        <dbReference type="ARBA" id="ARBA00022737"/>
    </source>
</evidence>
<feature type="region of interest" description="Disordered" evidence="3">
    <location>
        <begin position="366"/>
        <end position="391"/>
    </location>
</feature>
<proteinExistence type="predicted"/>
<evidence type="ECO:0000256" key="3">
    <source>
        <dbReference type="SAM" id="MobiDB-lite"/>
    </source>
</evidence>
<dbReference type="PANTHER" id="PTHR16193:SF0">
    <property type="entry name" value="TETRATRICOPEPTIDE REPEAT PROTEIN 27"/>
    <property type="match status" value="1"/>
</dbReference>
<dbReference type="AlphaFoldDB" id="A0A8H7ZMB6"/>
<evidence type="ECO:0008006" key="6">
    <source>
        <dbReference type="Google" id="ProtNLM"/>
    </source>
</evidence>
<dbReference type="SUPFAM" id="SSF48452">
    <property type="entry name" value="TPR-like"/>
    <property type="match status" value="1"/>
</dbReference>
<organism evidence="4 5">
    <name type="scientific">Olpidium bornovanus</name>
    <dbReference type="NCBI Taxonomy" id="278681"/>
    <lineage>
        <taxon>Eukaryota</taxon>
        <taxon>Fungi</taxon>
        <taxon>Fungi incertae sedis</taxon>
        <taxon>Olpidiomycota</taxon>
        <taxon>Olpidiomycotina</taxon>
        <taxon>Olpidiomycetes</taxon>
        <taxon>Olpidiales</taxon>
        <taxon>Olpidiaceae</taxon>
        <taxon>Olpidium</taxon>
    </lineage>
</organism>